<dbReference type="RefSeq" id="WP_379791321.1">
    <property type="nucleotide sequence ID" value="NZ_JBHSQB010000006.1"/>
</dbReference>
<proteinExistence type="predicted"/>
<reference evidence="2" key="1">
    <citation type="journal article" date="2019" name="Int. J. Syst. Evol. Microbiol.">
        <title>The Global Catalogue of Microorganisms (GCM) 10K type strain sequencing project: providing services to taxonomists for standard genome sequencing and annotation.</title>
        <authorList>
            <consortium name="The Broad Institute Genomics Platform"/>
            <consortium name="The Broad Institute Genome Sequencing Center for Infectious Disease"/>
            <person name="Wu L."/>
            <person name="Ma J."/>
        </authorList>
    </citation>
    <scope>NUCLEOTIDE SEQUENCE [LARGE SCALE GENOMIC DNA]</scope>
    <source>
        <strain evidence="2">CCUG 49679</strain>
    </source>
</reference>
<dbReference type="EMBL" id="JBHSQB010000006">
    <property type="protein sequence ID" value="MFC6096449.1"/>
    <property type="molecule type" value="Genomic_DNA"/>
</dbReference>
<name>A0ABW1PMK9_9FLAO</name>
<protein>
    <recommendedName>
        <fullName evidence="3">Auto-transporter adhesin head GIN domain-containing protein</fullName>
    </recommendedName>
</protein>
<sequence length="114" mass="13119">MKLFCLLLFLNCFYGFSQTQDFKIKFKILEHTKVPAIAINITTQKNYLRVGTQTDLKGEAELLILSNSDSEVHIHNSSIKLLFDQPADSISINIKKGKIRYYFKGKKVSSKKFK</sequence>
<evidence type="ECO:0000313" key="2">
    <source>
        <dbReference type="Proteomes" id="UP001596287"/>
    </source>
</evidence>
<evidence type="ECO:0000313" key="1">
    <source>
        <dbReference type="EMBL" id="MFC6096449.1"/>
    </source>
</evidence>
<organism evidence="1 2">
    <name type="scientific">Flavobacterium qiangtangense</name>
    <dbReference type="NCBI Taxonomy" id="1442595"/>
    <lineage>
        <taxon>Bacteria</taxon>
        <taxon>Pseudomonadati</taxon>
        <taxon>Bacteroidota</taxon>
        <taxon>Flavobacteriia</taxon>
        <taxon>Flavobacteriales</taxon>
        <taxon>Flavobacteriaceae</taxon>
        <taxon>Flavobacterium</taxon>
    </lineage>
</organism>
<keyword evidence="2" id="KW-1185">Reference proteome</keyword>
<accession>A0ABW1PMK9</accession>
<comment type="caution">
    <text evidence="1">The sequence shown here is derived from an EMBL/GenBank/DDBJ whole genome shotgun (WGS) entry which is preliminary data.</text>
</comment>
<evidence type="ECO:0008006" key="3">
    <source>
        <dbReference type="Google" id="ProtNLM"/>
    </source>
</evidence>
<gene>
    <name evidence="1" type="ORF">ACFPVY_07295</name>
</gene>
<dbReference type="Proteomes" id="UP001596287">
    <property type="component" value="Unassembled WGS sequence"/>
</dbReference>